<dbReference type="Gene3D" id="3.40.50.10330">
    <property type="entry name" value="Probable inorganic polyphosphate/atp-NAD kinase, domain 1"/>
    <property type="match status" value="1"/>
</dbReference>
<evidence type="ECO:0000313" key="6">
    <source>
        <dbReference type="EMBL" id="GAA4440041.1"/>
    </source>
</evidence>
<dbReference type="InterPro" id="IPR045540">
    <property type="entry name" value="YegS/DAGK_C"/>
</dbReference>
<organism evidence="6 7">
    <name type="scientific">Ravibacter arvi</name>
    <dbReference type="NCBI Taxonomy" id="2051041"/>
    <lineage>
        <taxon>Bacteria</taxon>
        <taxon>Pseudomonadati</taxon>
        <taxon>Bacteroidota</taxon>
        <taxon>Cytophagia</taxon>
        <taxon>Cytophagales</taxon>
        <taxon>Spirosomataceae</taxon>
        <taxon>Ravibacter</taxon>
    </lineage>
</organism>
<dbReference type="Pfam" id="PF19279">
    <property type="entry name" value="YegS_C"/>
    <property type="match status" value="1"/>
</dbReference>
<dbReference type="Pfam" id="PF00781">
    <property type="entry name" value="DAGK_cat"/>
    <property type="match status" value="1"/>
</dbReference>
<sequence>MDLVVLFHNPEAGNSTHPAAELVVRVEESGFACHCVSLKDPAWESFDVSAKVLLVAGGDGSIRAVIGSLIRRVPEGRPPTIGIIPLGTANNISRTFAIPRDPERAIDLLRESTARSLDVGRVEGLSQTDFFVEGMGIGVFPALIRKMDKIGNPDGPVDERLAIALEMLADIAQTFEPLSLGIKADGVVYDGDYLLVEVMNTRSIGPNLVLAGNADPGDGILDLVLIPAAHRMKLLRHVRAMQNGRPDDFTYLQISAREIILSVPATWMHVDDEILKCEEGELNIQVAEGVLNILTPLKRDR</sequence>
<dbReference type="RefSeq" id="WP_345029133.1">
    <property type="nucleotide sequence ID" value="NZ_BAABEY010000023.1"/>
</dbReference>
<dbReference type="EMBL" id="BAABEY010000023">
    <property type="protein sequence ID" value="GAA4440041.1"/>
    <property type="molecule type" value="Genomic_DNA"/>
</dbReference>
<reference evidence="7" key="1">
    <citation type="journal article" date="2019" name="Int. J. Syst. Evol. Microbiol.">
        <title>The Global Catalogue of Microorganisms (GCM) 10K type strain sequencing project: providing services to taxonomists for standard genome sequencing and annotation.</title>
        <authorList>
            <consortium name="The Broad Institute Genomics Platform"/>
            <consortium name="The Broad Institute Genome Sequencing Center for Infectious Disease"/>
            <person name="Wu L."/>
            <person name="Ma J."/>
        </authorList>
    </citation>
    <scope>NUCLEOTIDE SEQUENCE [LARGE SCALE GENOMIC DNA]</scope>
    <source>
        <strain evidence="7">JCM 31920</strain>
    </source>
</reference>
<keyword evidence="1" id="KW-0808">Transferase</keyword>
<keyword evidence="4" id="KW-0067">ATP-binding</keyword>
<dbReference type="InterPro" id="IPR050187">
    <property type="entry name" value="Lipid_Phosphate_FormReg"/>
</dbReference>
<evidence type="ECO:0000256" key="4">
    <source>
        <dbReference type="ARBA" id="ARBA00022840"/>
    </source>
</evidence>
<evidence type="ECO:0000256" key="2">
    <source>
        <dbReference type="ARBA" id="ARBA00022741"/>
    </source>
</evidence>
<proteinExistence type="predicted"/>
<comment type="caution">
    <text evidence="6">The sequence shown here is derived from an EMBL/GenBank/DDBJ whole genome shotgun (WGS) entry which is preliminary data.</text>
</comment>
<evidence type="ECO:0000313" key="7">
    <source>
        <dbReference type="Proteomes" id="UP001501508"/>
    </source>
</evidence>
<name>A0ABP8LZZ1_9BACT</name>
<evidence type="ECO:0000259" key="5">
    <source>
        <dbReference type="PROSITE" id="PS50146"/>
    </source>
</evidence>
<keyword evidence="7" id="KW-1185">Reference proteome</keyword>
<dbReference type="InterPro" id="IPR016064">
    <property type="entry name" value="NAD/diacylglycerol_kinase_sf"/>
</dbReference>
<dbReference type="Gene3D" id="2.60.200.40">
    <property type="match status" value="1"/>
</dbReference>
<dbReference type="SUPFAM" id="SSF111331">
    <property type="entry name" value="NAD kinase/diacylglycerol kinase-like"/>
    <property type="match status" value="1"/>
</dbReference>
<evidence type="ECO:0000256" key="3">
    <source>
        <dbReference type="ARBA" id="ARBA00022777"/>
    </source>
</evidence>
<dbReference type="Proteomes" id="UP001501508">
    <property type="component" value="Unassembled WGS sequence"/>
</dbReference>
<feature type="domain" description="DAGKc" evidence="5">
    <location>
        <begin position="1"/>
        <end position="126"/>
    </location>
</feature>
<accession>A0ABP8LZZ1</accession>
<dbReference type="GO" id="GO:0016301">
    <property type="term" value="F:kinase activity"/>
    <property type="evidence" value="ECO:0007669"/>
    <property type="project" value="UniProtKB-KW"/>
</dbReference>
<evidence type="ECO:0000256" key="1">
    <source>
        <dbReference type="ARBA" id="ARBA00022679"/>
    </source>
</evidence>
<keyword evidence="2" id="KW-0547">Nucleotide-binding</keyword>
<gene>
    <name evidence="6" type="ORF">GCM10023091_23100</name>
</gene>
<dbReference type="PROSITE" id="PS50146">
    <property type="entry name" value="DAGK"/>
    <property type="match status" value="1"/>
</dbReference>
<protein>
    <submittedName>
        <fullName evidence="6">Diacylglycerol kinase family lipid kinase</fullName>
    </submittedName>
</protein>
<dbReference type="PANTHER" id="PTHR12358">
    <property type="entry name" value="SPHINGOSINE KINASE"/>
    <property type="match status" value="1"/>
</dbReference>
<dbReference type="InterPro" id="IPR001206">
    <property type="entry name" value="Diacylglycerol_kinase_cat_dom"/>
</dbReference>
<keyword evidence="3 6" id="KW-0418">Kinase</keyword>
<dbReference type="PANTHER" id="PTHR12358:SF54">
    <property type="entry name" value="SPHINGOSINE KINASE RELATED PROTEIN"/>
    <property type="match status" value="1"/>
</dbReference>
<dbReference type="InterPro" id="IPR017438">
    <property type="entry name" value="ATP-NAD_kinase_N"/>
</dbReference>